<gene>
    <name evidence="8 10" type="primary">purH</name>
    <name evidence="10" type="ORF">LZC94_26345</name>
</gene>
<dbReference type="HAMAP" id="MF_00139">
    <property type="entry name" value="PurH"/>
    <property type="match status" value="1"/>
</dbReference>
<keyword evidence="11" id="KW-1185">Reference proteome</keyword>
<comment type="similarity">
    <text evidence="3 8">Belongs to the PurH family.</text>
</comment>
<dbReference type="InterPro" id="IPR016193">
    <property type="entry name" value="Cytidine_deaminase-like"/>
</dbReference>
<dbReference type="GO" id="GO:0003937">
    <property type="term" value="F:IMP cyclohydrolase activity"/>
    <property type="evidence" value="ECO:0007669"/>
    <property type="project" value="UniProtKB-EC"/>
</dbReference>
<dbReference type="Proteomes" id="UP001370348">
    <property type="component" value="Chromosome"/>
</dbReference>
<comment type="catalytic activity">
    <reaction evidence="8">
        <text>(6R)-10-formyltetrahydrofolate + 5-amino-1-(5-phospho-beta-D-ribosyl)imidazole-4-carboxamide = 5-formamido-1-(5-phospho-D-ribosyl)imidazole-4-carboxamide + (6S)-5,6,7,8-tetrahydrofolate</text>
        <dbReference type="Rhea" id="RHEA:22192"/>
        <dbReference type="ChEBI" id="CHEBI:57453"/>
        <dbReference type="ChEBI" id="CHEBI:58467"/>
        <dbReference type="ChEBI" id="CHEBI:58475"/>
        <dbReference type="ChEBI" id="CHEBI:195366"/>
        <dbReference type="EC" id="2.1.2.3"/>
    </reaction>
</comment>
<dbReference type="GO" id="GO:0004643">
    <property type="term" value="F:phosphoribosylaminoimidazolecarboxamide formyltransferase activity"/>
    <property type="evidence" value="ECO:0007669"/>
    <property type="project" value="UniProtKB-EC"/>
</dbReference>
<comment type="domain">
    <text evidence="8">The IMP cyclohydrolase activity resides in the N-terminal region.</text>
</comment>
<comment type="catalytic activity">
    <reaction evidence="8">
        <text>IMP + H2O = 5-formamido-1-(5-phospho-D-ribosyl)imidazole-4-carboxamide</text>
        <dbReference type="Rhea" id="RHEA:18445"/>
        <dbReference type="ChEBI" id="CHEBI:15377"/>
        <dbReference type="ChEBI" id="CHEBI:58053"/>
        <dbReference type="ChEBI" id="CHEBI:58467"/>
        <dbReference type="EC" id="3.5.4.10"/>
    </reaction>
</comment>
<dbReference type="SMART" id="SM00798">
    <property type="entry name" value="AICARFT_IMPCHas"/>
    <property type="match status" value="1"/>
</dbReference>
<evidence type="ECO:0000256" key="7">
    <source>
        <dbReference type="ARBA" id="ARBA00023268"/>
    </source>
</evidence>
<dbReference type="InterPro" id="IPR002695">
    <property type="entry name" value="PurH-like"/>
</dbReference>
<dbReference type="InterPro" id="IPR011607">
    <property type="entry name" value="MGS-like_dom"/>
</dbReference>
<evidence type="ECO:0000256" key="3">
    <source>
        <dbReference type="ARBA" id="ARBA00007667"/>
    </source>
</evidence>
<protein>
    <recommendedName>
        <fullName evidence="8">Bifunctional purine biosynthesis protein PurH</fullName>
    </recommendedName>
    <domain>
        <recommendedName>
            <fullName evidence="8">Phosphoribosylaminoimidazolecarboxamide formyltransferase</fullName>
            <ecNumber evidence="8">2.1.2.3</ecNumber>
        </recommendedName>
        <alternativeName>
            <fullName evidence="8">AICAR transformylase</fullName>
        </alternativeName>
    </domain>
    <domain>
        <recommendedName>
            <fullName evidence="8">IMP cyclohydrolase</fullName>
            <ecNumber evidence="8">3.5.4.10</ecNumber>
        </recommendedName>
        <alternativeName>
            <fullName evidence="8">ATIC</fullName>
        </alternativeName>
        <alternativeName>
            <fullName evidence="8">IMP synthase</fullName>
        </alternativeName>
        <alternativeName>
            <fullName evidence="8">Inosinicase</fullName>
        </alternativeName>
    </domain>
</protein>
<evidence type="ECO:0000256" key="6">
    <source>
        <dbReference type="ARBA" id="ARBA00022801"/>
    </source>
</evidence>
<dbReference type="EMBL" id="CP089984">
    <property type="protein sequence ID" value="WXB11378.1"/>
    <property type="molecule type" value="Genomic_DNA"/>
</dbReference>
<evidence type="ECO:0000313" key="10">
    <source>
        <dbReference type="EMBL" id="WXB11378.1"/>
    </source>
</evidence>
<accession>A0ABZ2LKA4</accession>
<name>A0ABZ2LKA4_9BACT</name>
<dbReference type="Gene3D" id="3.40.50.1380">
    <property type="entry name" value="Methylglyoxal synthase-like domain"/>
    <property type="match status" value="1"/>
</dbReference>
<evidence type="ECO:0000256" key="8">
    <source>
        <dbReference type="HAMAP-Rule" id="MF_00139"/>
    </source>
</evidence>
<dbReference type="Gene3D" id="3.40.140.20">
    <property type="match status" value="2"/>
</dbReference>
<sequence length="518" mass="54676">MPVRTALLSVSDKTGLIPFARALAERGVTLLSSGGTARSLAEAGIAVETVENYTGSPEVMDGRVKTLHPRVHGGILARGDRDRADLERLGAREIDLVVVNLYPFERVAQSSTSSHEEIVENIDIGGPSMVRSAAKNHARVTVVCDPRDYDRVLDELAAHGEVSARARSELAAKAFAHTAAYDAAISGYLSSRREDGERDAFPRYLTLPFERAYALRYGENPHQKGAFYVERGAPAGSLAGAESLGAGGKELSFNNLVDVEAALDAVREFDAPAAVVVKHTNPCGVAEGASLVEAYREAREADALSAFGGIVALNRPVDPATAAVLAETFLECIVAPSFEPAALEVLRAKKNLRLLATGAWLGAEHEALQYKRVGGGLVVQARDPGVKGEVENGKVVTRRAPTAEELRSLAFGWRVCKHVKSNAIVLTQGARTVGVGAGQMSRVISVQIACEKAGDKARGSVLSSDAFFPFPDGVEAAAKAGITAIAQPGGSVKDPDVIAAADSLGLAMVFTGVRHFRH</sequence>
<evidence type="ECO:0000256" key="4">
    <source>
        <dbReference type="ARBA" id="ARBA00022679"/>
    </source>
</evidence>
<keyword evidence="6 8" id="KW-0378">Hydrolase</keyword>
<evidence type="ECO:0000259" key="9">
    <source>
        <dbReference type="PROSITE" id="PS51855"/>
    </source>
</evidence>
<comment type="pathway">
    <text evidence="2 8">Purine metabolism; IMP biosynthesis via de novo pathway; 5-formamido-1-(5-phospho-D-ribosyl)imidazole-4-carboxamide from 5-amino-1-(5-phospho-D-ribosyl)imidazole-4-carboxamide (10-formyl THF route): step 1/1.</text>
</comment>
<reference evidence="10 11" key="1">
    <citation type="submission" date="2021-12" db="EMBL/GenBank/DDBJ databases">
        <title>Discovery of the Pendulisporaceae a myxobacterial family with distinct sporulation behavior and unique specialized metabolism.</title>
        <authorList>
            <person name="Garcia R."/>
            <person name="Popoff A."/>
            <person name="Bader C.D."/>
            <person name="Loehr J."/>
            <person name="Walesch S."/>
            <person name="Walt C."/>
            <person name="Boldt J."/>
            <person name="Bunk B."/>
            <person name="Haeckl F.J.F.P.J."/>
            <person name="Gunesch A.P."/>
            <person name="Birkelbach J."/>
            <person name="Nuebel U."/>
            <person name="Pietschmann T."/>
            <person name="Bach T."/>
            <person name="Mueller R."/>
        </authorList>
    </citation>
    <scope>NUCLEOTIDE SEQUENCE [LARGE SCALE GENOMIC DNA]</scope>
    <source>
        <strain evidence="10 11">MSr11954</strain>
    </source>
</reference>
<dbReference type="PANTHER" id="PTHR11692">
    <property type="entry name" value="BIFUNCTIONAL PURINE BIOSYNTHESIS PROTEIN PURH"/>
    <property type="match status" value="1"/>
</dbReference>
<dbReference type="SUPFAM" id="SSF53927">
    <property type="entry name" value="Cytidine deaminase-like"/>
    <property type="match status" value="1"/>
</dbReference>
<dbReference type="RefSeq" id="WP_394820996.1">
    <property type="nucleotide sequence ID" value="NZ_CP089984.1"/>
</dbReference>
<dbReference type="PROSITE" id="PS51855">
    <property type="entry name" value="MGS"/>
    <property type="match status" value="1"/>
</dbReference>
<dbReference type="PANTHER" id="PTHR11692:SF0">
    <property type="entry name" value="BIFUNCTIONAL PURINE BIOSYNTHESIS PROTEIN ATIC"/>
    <property type="match status" value="1"/>
</dbReference>
<evidence type="ECO:0000256" key="5">
    <source>
        <dbReference type="ARBA" id="ARBA00022755"/>
    </source>
</evidence>
<dbReference type="SMART" id="SM00851">
    <property type="entry name" value="MGS"/>
    <property type="match status" value="1"/>
</dbReference>
<dbReference type="Pfam" id="PF01808">
    <property type="entry name" value="AICARFT_IMPCHas"/>
    <property type="match status" value="1"/>
</dbReference>
<keyword evidence="4 8" id="KW-0808">Transferase</keyword>
<feature type="domain" description="MGS-like" evidence="9">
    <location>
        <begin position="1"/>
        <end position="144"/>
    </location>
</feature>
<keyword evidence="7 8" id="KW-0511">Multifunctional enzyme</keyword>
<dbReference type="CDD" id="cd01421">
    <property type="entry name" value="IMPCH"/>
    <property type="match status" value="1"/>
</dbReference>
<evidence type="ECO:0000256" key="1">
    <source>
        <dbReference type="ARBA" id="ARBA00004844"/>
    </source>
</evidence>
<dbReference type="InterPro" id="IPR024051">
    <property type="entry name" value="AICAR_Tfase_dup_dom_sf"/>
</dbReference>
<dbReference type="EC" id="3.5.4.10" evidence="8"/>
<evidence type="ECO:0000313" key="11">
    <source>
        <dbReference type="Proteomes" id="UP001370348"/>
    </source>
</evidence>
<keyword evidence="5 8" id="KW-0658">Purine biosynthesis</keyword>
<dbReference type="SUPFAM" id="SSF52335">
    <property type="entry name" value="Methylglyoxal synthase-like"/>
    <property type="match status" value="1"/>
</dbReference>
<dbReference type="NCBIfam" id="TIGR00355">
    <property type="entry name" value="purH"/>
    <property type="match status" value="1"/>
</dbReference>
<dbReference type="NCBIfam" id="NF002049">
    <property type="entry name" value="PRK00881.1"/>
    <property type="match status" value="1"/>
</dbReference>
<dbReference type="PIRSF" id="PIRSF000414">
    <property type="entry name" value="AICARFT_IMPCHas"/>
    <property type="match status" value="1"/>
</dbReference>
<dbReference type="Pfam" id="PF02142">
    <property type="entry name" value="MGS"/>
    <property type="match status" value="1"/>
</dbReference>
<proteinExistence type="inferred from homology"/>
<dbReference type="InterPro" id="IPR036914">
    <property type="entry name" value="MGS-like_dom_sf"/>
</dbReference>
<comment type="pathway">
    <text evidence="1 8">Purine metabolism; IMP biosynthesis via de novo pathway; IMP from 5-formamido-1-(5-phospho-D-ribosyl)imidazole-4-carboxamide: step 1/1.</text>
</comment>
<organism evidence="10 11">
    <name type="scientific">Pendulispora albinea</name>
    <dbReference type="NCBI Taxonomy" id="2741071"/>
    <lineage>
        <taxon>Bacteria</taxon>
        <taxon>Pseudomonadati</taxon>
        <taxon>Myxococcota</taxon>
        <taxon>Myxococcia</taxon>
        <taxon>Myxococcales</taxon>
        <taxon>Sorangiineae</taxon>
        <taxon>Pendulisporaceae</taxon>
        <taxon>Pendulispora</taxon>
    </lineage>
</organism>
<dbReference type="EC" id="2.1.2.3" evidence="8"/>
<evidence type="ECO:0000256" key="2">
    <source>
        <dbReference type="ARBA" id="ARBA00004954"/>
    </source>
</evidence>